<feature type="compositionally biased region" description="Low complexity" evidence="2">
    <location>
        <begin position="94"/>
        <end position="108"/>
    </location>
</feature>
<feature type="region of interest" description="Disordered" evidence="2">
    <location>
        <begin position="329"/>
        <end position="384"/>
    </location>
</feature>
<feature type="compositionally biased region" description="Basic and acidic residues" evidence="2">
    <location>
        <begin position="186"/>
        <end position="199"/>
    </location>
</feature>
<dbReference type="Gene3D" id="1.25.40.10">
    <property type="entry name" value="Tetratricopeptide repeat domain"/>
    <property type="match status" value="1"/>
</dbReference>
<feature type="compositionally biased region" description="Polar residues" evidence="2">
    <location>
        <begin position="19"/>
        <end position="53"/>
    </location>
</feature>
<dbReference type="STRING" id="1051890.A0A3N4LMF6"/>
<dbReference type="OrthoDB" id="5374085at2759"/>
<keyword evidence="4" id="KW-1185">Reference proteome</keyword>
<dbReference type="InterPro" id="IPR019734">
    <property type="entry name" value="TPR_rpt"/>
</dbReference>
<keyword evidence="1" id="KW-0802">TPR repeat</keyword>
<proteinExistence type="predicted"/>
<evidence type="ECO:0000256" key="2">
    <source>
        <dbReference type="SAM" id="MobiDB-lite"/>
    </source>
</evidence>
<accession>A0A3N4LMF6</accession>
<evidence type="ECO:0000313" key="4">
    <source>
        <dbReference type="Proteomes" id="UP000267821"/>
    </source>
</evidence>
<feature type="repeat" description="TPR" evidence="1">
    <location>
        <begin position="465"/>
        <end position="498"/>
    </location>
</feature>
<dbReference type="EMBL" id="ML121556">
    <property type="protein sequence ID" value="RPB21871.1"/>
    <property type="molecule type" value="Genomic_DNA"/>
</dbReference>
<organism evidence="3 4">
    <name type="scientific">Terfezia boudieri ATCC MYA-4762</name>
    <dbReference type="NCBI Taxonomy" id="1051890"/>
    <lineage>
        <taxon>Eukaryota</taxon>
        <taxon>Fungi</taxon>
        <taxon>Dikarya</taxon>
        <taxon>Ascomycota</taxon>
        <taxon>Pezizomycotina</taxon>
        <taxon>Pezizomycetes</taxon>
        <taxon>Pezizales</taxon>
        <taxon>Pezizaceae</taxon>
        <taxon>Terfezia</taxon>
    </lineage>
</organism>
<evidence type="ECO:0000313" key="3">
    <source>
        <dbReference type="EMBL" id="RPB21871.1"/>
    </source>
</evidence>
<protein>
    <submittedName>
        <fullName evidence="3">Uncharacterized protein</fullName>
    </submittedName>
</protein>
<sequence length="744" mass="82174">MERESPSIESAPAPLNSPIPVSQTSMQVQLDTSSNTAPTPISESTPTVSTEQQTHARRQSRAEIARQVLDAYRAEPVSPPPLAAASTTTITTTVTVTGGTPTPSTLPGRNERRSRSGDYSLLVPRGSIESPGPQKAGQTRAVPGPSRLSCPPLTTAALSSPSTPTATAASNNEFENYLRTLQTKTEPSKKAVEEYEYRRIPVSGPQSPLRRPPSLPKQTPPIHITQRAQTPSSPGPPNPQTPRLGIIEEKSRPEFTVSPTSPRIVFTTPEGLAVRPVRRSRAFSDGVPADIVKAKLKEQQRKEHLVHGTWQQGRFRPPWDELTVINSGNTVVEDNPAPKRQPLDAISHDQRLESSRPVEPSRLDSNRASLDMNRRESLDKYNNPRDHHEMQEFLEQYNGEDLLDMAELQGLLPPGFPGTLKLYYQLEVLAEHYFDTLQPDMAIYIYTTYFIPPPGTPGVTYSPRAATWFTLGQIYLSTHSFLSALRSFERAIQCDPFEVASHVQVGYVCFLLERYKEAKEAYSAALNGFRDAAKINYQVLGLDAFIRKEDVIQSIKTCEQGGLGSGTWGIGSGKVYRVPEEKKRNIARRRYFDQGKVVGRAVEVSKIRGGKGKVLQVEEDDYDTAGGGLEKVKTNKPSVWNVRSPVPTISGRSRRSLDSARLEELEIAPTISRATTRWSLDTARLGELVGVSALDKTPARRSVDTARLETPRSSTELVASRKAKGKSHRTNSGLGYFLQVLGWR</sequence>
<reference evidence="3 4" key="1">
    <citation type="journal article" date="2018" name="Nat. Ecol. Evol.">
        <title>Pezizomycetes genomes reveal the molecular basis of ectomycorrhizal truffle lifestyle.</title>
        <authorList>
            <person name="Murat C."/>
            <person name="Payen T."/>
            <person name="Noel B."/>
            <person name="Kuo A."/>
            <person name="Morin E."/>
            <person name="Chen J."/>
            <person name="Kohler A."/>
            <person name="Krizsan K."/>
            <person name="Balestrini R."/>
            <person name="Da Silva C."/>
            <person name="Montanini B."/>
            <person name="Hainaut M."/>
            <person name="Levati E."/>
            <person name="Barry K.W."/>
            <person name="Belfiori B."/>
            <person name="Cichocki N."/>
            <person name="Clum A."/>
            <person name="Dockter R.B."/>
            <person name="Fauchery L."/>
            <person name="Guy J."/>
            <person name="Iotti M."/>
            <person name="Le Tacon F."/>
            <person name="Lindquist E.A."/>
            <person name="Lipzen A."/>
            <person name="Malagnac F."/>
            <person name="Mello A."/>
            <person name="Molinier V."/>
            <person name="Miyauchi S."/>
            <person name="Poulain J."/>
            <person name="Riccioni C."/>
            <person name="Rubini A."/>
            <person name="Sitrit Y."/>
            <person name="Splivallo R."/>
            <person name="Traeger S."/>
            <person name="Wang M."/>
            <person name="Zifcakova L."/>
            <person name="Wipf D."/>
            <person name="Zambonelli A."/>
            <person name="Paolocci F."/>
            <person name="Nowrousian M."/>
            <person name="Ottonello S."/>
            <person name="Baldrian P."/>
            <person name="Spatafora J.W."/>
            <person name="Henrissat B."/>
            <person name="Nagy L.G."/>
            <person name="Aury J.M."/>
            <person name="Wincker P."/>
            <person name="Grigoriev I.V."/>
            <person name="Bonfante P."/>
            <person name="Martin F.M."/>
        </authorList>
    </citation>
    <scope>NUCLEOTIDE SEQUENCE [LARGE SCALE GENOMIC DNA]</scope>
    <source>
        <strain evidence="3 4">ATCC MYA-4762</strain>
    </source>
</reference>
<name>A0A3N4LMF6_9PEZI</name>
<dbReference type="InterPro" id="IPR011990">
    <property type="entry name" value="TPR-like_helical_dom_sf"/>
</dbReference>
<feature type="region of interest" description="Disordered" evidence="2">
    <location>
        <begin position="1"/>
        <end position="61"/>
    </location>
</feature>
<feature type="compositionally biased region" description="Low complexity" evidence="2">
    <location>
        <begin position="151"/>
        <end position="170"/>
    </location>
</feature>
<dbReference type="Proteomes" id="UP000267821">
    <property type="component" value="Unassembled WGS sequence"/>
</dbReference>
<feature type="region of interest" description="Disordered" evidence="2">
    <location>
        <begin position="94"/>
        <end position="244"/>
    </location>
</feature>
<dbReference type="InParanoid" id="A0A3N4LMF6"/>
<dbReference type="SMART" id="SM00028">
    <property type="entry name" value="TPR"/>
    <property type="match status" value="2"/>
</dbReference>
<dbReference type="PROSITE" id="PS50005">
    <property type="entry name" value="TPR"/>
    <property type="match status" value="1"/>
</dbReference>
<evidence type="ECO:0000256" key="1">
    <source>
        <dbReference type="PROSITE-ProRule" id="PRU00339"/>
    </source>
</evidence>
<dbReference type="SUPFAM" id="SSF48452">
    <property type="entry name" value="TPR-like"/>
    <property type="match status" value="1"/>
</dbReference>
<feature type="compositionally biased region" description="Basic and acidic residues" evidence="2">
    <location>
        <begin position="346"/>
        <end position="365"/>
    </location>
</feature>
<feature type="compositionally biased region" description="Basic and acidic residues" evidence="2">
    <location>
        <begin position="372"/>
        <end position="384"/>
    </location>
</feature>
<feature type="compositionally biased region" description="Pro residues" evidence="2">
    <location>
        <begin position="210"/>
        <end position="219"/>
    </location>
</feature>
<gene>
    <name evidence="3" type="ORF">L211DRAFT_888327</name>
</gene>
<feature type="compositionally biased region" description="Polar residues" evidence="2">
    <location>
        <begin position="171"/>
        <end position="185"/>
    </location>
</feature>
<dbReference type="AlphaFoldDB" id="A0A3N4LMF6"/>